<name>A0A1J4JQF6_9EUKA</name>
<protein>
    <recommendedName>
        <fullName evidence="4">Leucine Rich Repeat family protein</fullName>
    </recommendedName>
</protein>
<keyword evidence="1" id="KW-0175">Coiled coil</keyword>
<dbReference type="Proteomes" id="UP000179807">
    <property type="component" value="Unassembled WGS sequence"/>
</dbReference>
<dbReference type="Gene3D" id="3.80.10.10">
    <property type="entry name" value="Ribonuclease Inhibitor"/>
    <property type="match status" value="1"/>
</dbReference>
<comment type="caution">
    <text evidence="2">The sequence shown here is derived from an EMBL/GenBank/DDBJ whole genome shotgun (WGS) entry which is preliminary data.</text>
</comment>
<gene>
    <name evidence="2" type="ORF">TRFO_08416</name>
</gene>
<organism evidence="2 3">
    <name type="scientific">Tritrichomonas foetus</name>
    <dbReference type="NCBI Taxonomy" id="1144522"/>
    <lineage>
        <taxon>Eukaryota</taxon>
        <taxon>Metamonada</taxon>
        <taxon>Parabasalia</taxon>
        <taxon>Tritrichomonadida</taxon>
        <taxon>Tritrichomonadidae</taxon>
        <taxon>Tritrichomonas</taxon>
    </lineage>
</organism>
<dbReference type="RefSeq" id="XP_068352605.1">
    <property type="nucleotide sequence ID" value="XM_068494271.1"/>
</dbReference>
<dbReference type="InterPro" id="IPR032675">
    <property type="entry name" value="LRR_dom_sf"/>
</dbReference>
<evidence type="ECO:0000313" key="2">
    <source>
        <dbReference type="EMBL" id="OHS99468.1"/>
    </source>
</evidence>
<dbReference type="SUPFAM" id="SSF52075">
    <property type="entry name" value="Outer arm dynein light chain 1"/>
    <property type="match status" value="1"/>
</dbReference>
<proteinExistence type="predicted"/>
<dbReference type="AlphaFoldDB" id="A0A1J4JQF6"/>
<evidence type="ECO:0000256" key="1">
    <source>
        <dbReference type="SAM" id="Coils"/>
    </source>
</evidence>
<accession>A0A1J4JQF6</accession>
<reference evidence="2" key="1">
    <citation type="submission" date="2016-10" db="EMBL/GenBank/DDBJ databases">
        <authorList>
            <person name="Benchimol M."/>
            <person name="Almeida L.G."/>
            <person name="Vasconcelos A.T."/>
            <person name="Perreira-Neves A."/>
            <person name="Rosa I.A."/>
            <person name="Tasca T."/>
            <person name="Bogo M.R."/>
            <person name="de Souza W."/>
        </authorList>
    </citation>
    <scope>NUCLEOTIDE SEQUENCE [LARGE SCALE GENOMIC DNA]</scope>
    <source>
        <strain evidence="2">K</strain>
    </source>
</reference>
<evidence type="ECO:0000313" key="3">
    <source>
        <dbReference type="Proteomes" id="UP000179807"/>
    </source>
</evidence>
<feature type="coiled-coil region" evidence="1">
    <location>
        <begin position="335"/>
        <end position="411"/>
    </location>
</feature>
<evidence type="ECO:0008006" key="4">
    <source>
        <dbReference type="Google" id="ProtNLM"/>
    </source>
</evidence>
<dbReference type="EMBL" id="MLAK01001004">
    <property type="protein sequence ID" value="OHS99468.1"/>
    <property type="molecule type" value="Genomic_DNA"/>
</dbReference>
<dbReference type="VEuPathDB" id="TrichDB:TRFO_08416"/>
<sequence>MNFSSFHDIEPNFTEINMSGQPVLSFDGIQKFQNLQKLNISNTLVTTFKHATTLPNLTEIDFRNTPLSKYPFVREMCLFAFGFSIRLINGKEVTDEERNLSNYKYRPEAEATVRNGEYIRLNYSGRFTKCFGKCSYETSKYIEKRETKATEGETSNNSTNQLLENIAKTTSQVHQIRMENRNQNKCFILPTLAKYDEFSVDSLKDELNQIKPPIEYQRDQIRLEAQQKKDAVTIDSLHSILNDLNTKLNKNEFSLLTANETNSRLQEELKKLMPNNQIVDDYLEKLNELRDEKTTTGQLETEFESLTSLHSQISQNAKKAATAPQQLDLSLESDLNKILQAAEALKNEKLDAEAKLNALRNRIESQKDEIMKLRREEENKRKQKEELLESIKKKQKEKDEALKIQKELQNQASIQKKVLAAEFVKMSEKVQQEAETGSDLVIEEMTKIPSVE</sequence>
<dbReference type="GeneID" id="94828975"/>
<keyword evidence="3" id="KW-1185">Reference proteome</keyword>